<name>A0A4S8ZT91_AURPU</name>
<dbReference type="AlphaFoldDB" id="A0A4S8ZT91"/>
<accession>A0A4S8ZT91</accession>
<dbReference type="EMBL" id="QZAO01000381">
    <property type="protein sequence ID" value="THW69521.1"/>
    <property type="molecule type" value="Genomic_DNA"/>
</dbReference>
<reference evidence="1 2" key="1">
    <citation type="submission" date="2018-10" db="EMBL/GenBank/DDBJ databases">
        <title>Fifty Aureobasidium pullulans genomes reveal a recombining polyextremotolerant generalist.</title>
        <authorList>
            <person name="Gostincar C."/>
            <person name="Turk M."/>
            <person name="Zajc J."/>
            <person name="Gunde-Cimerman N."/>
        </authorList>
    </citation>
    <scope>NUCLEOTIDE SEQUENCE [LARGE SCALE GENOMIC DNA]</scope>
    <source>
        <strain evidence="1 2">EXF-10659</strain>
    </source>
</reference>
<organism evidence="1 2">
    <name type="scientific">Aureobasidium pullulans</name>
    <name type="common">Black yeast</name>
    <name type="synonym">Pullularia pullulans</name>
    <dbReference type="NCBI Taxonomy" id="5580"/>
    <lineage>
        <taxon>Eukaryota</taxon>
        <taxon>Fungi</taxon>
        <taxon>Dikarya</taxon>
        <taxon>Ascomycota</taxon>
        <taxon>Pezizomycotina</taxon>
        <taxon>Dothideomycetes</taxon>
        <taxon>Dothideomycetidae</taxon>
        <taxon>Dothideales</taxon>
        <taxon>Saccotheciaceae</taxon>
        <taxon>Aureobasidium</taxon>
    </lineage>
</organism>
<protein>
    <submittedName>
        <fullName evidence="1">Uncharacterized protein</fullName>
    </submittedName>
</protein>
<evidence type="ECO:0000313" key="1">
    <source>
        <dbReference type="EMBL" id="THW69521.1"/>
    </source>
</evidence>
<comment type="caution">
    <text evidence="1">The sequence shown here is derived from an EMBL/GenBank/DDBJ whole genome shotgun (WGS) entry which is preliminary data.</text>
</comment>
<dbReference type="Proteomes" id="UP000308802">
    <property type="component" value="Unassembled WGS sequence"/>
</dbReference>
<evidence type="ECO:0000313" key="2">
    <source>
        <dbReference type="Proteomes" id="UP000308802"/>
    </source>
</evidence>
<proteinExistence type="predicted"/>
<gene>
    <name evidence="1" type="ORF">D6D19_08321</name>
</gene>
<sequence length="362" mass="40133">MYVKKLGVNVVAGRFKLDLVPDPCFFLSIIPKPFEIGHPASLLIQHISRKAQHTHSEIMTTNDNLIASGAPDRGKTTSSCVHDLSSAVSSEASSRPHRSQDRIPCIATFFNAHGDREALPMAKQLRPKGKVAGKGTGGQYKLIEASEEFGLRMTTQRELQARYPGDTPRDDRVPVQHCAVDDATSTVLLTVKLLEDAAEFHGLNSLEETGPPKSVWPPNGPNIRIVSIDTESCVMPEDMNPVRGYKYAQYISELGGAFIDTDTIRAHPDDWQHHITTFHAVVAEHWDHHPNLRCQESMKIDHTQAYYPRDNASSGPSGCLQQLKTFLVNDKEFSALMSPDSEIIAHDHCSSWLLEKIDQPGV</sequence>